<reference evidence="8" key="1">
    <citation type="submission" date="2019-03" db="EMBL/GenBank/DDBJ databases">
        <title>Lake Tanganyika Metagenome-Assembled Genomes (MAGs).</title>
        <authorList>
            <person name="Tran P."/>
        </authorList>
    </citation>
    <scope>NUCLEOTIDE SEQUENCE</scope>
    <source>
        <strain evidence="8">K_DeepCast_65m_m2_066</strain>
    </source>
</reference>
<evidence type="ECO:0000256" key="1">
    <source>
        <dbReference type="ARBA" id="ARBA00005417"/>
    </source>
</evidence>
<protein>
    <submittedName>
        <fullName evidence="8">Heme ABC exporter ATP-binding protein CcmA</fullName>
    </submittedName>
</protein>
<evidence type="ECO:0000313" key="9">
    <source>
        <dbReference type="Proteomes" id="UP000712673"/>
    </source>
</evidence>
<dbReference type="GO" id="GO:0016887">
    <property type="term" value="F:ATP hydrolysis activity"/>
    <property type="evidence" value="ECO:0007669"/>
    <property type="project" value="InterPro"/>
</dbReference>
<accession>A0A938B2Z3</accession>
<dbReference type="InterPro" id="IPR003593">
    <property type="entry name" value="AAA+_ATPase"/>
</dbReference>
<evidence type="ECO:0000256" key="3">
    <source>
        <dbReference type="ARBA" id="ARBA00022458"/>
    </source>
</evidence>
<keyword evidence="3" id="KW-0536">Nodulation</keyword>
<comment type="similarity">
    <text evidence="1">Belongs to the ABC transporter superfamily.</text>
</comment>
<evidence type="ECO:0000313" key="8">
    <source>
        <dbReference type="EMBL" id="MBM3224746.1"/>
    </source>
</evidence>
<dbReference type="Gene3D" id="3.40.50.300">
    <property type="entry name" value="P-loop containing nucleotide triphosphate hydrolases"/>
    <property type="match status" value="1"/>
</dbReference>
<keyword evidence="2" id="KW-0813">Transport</keyword>
<dbReference type="GO" id="GO:0017004">
    <property type="term" value="P:cytochrome complex assembly"/>
    <property type="evidence" value="ECO:0007669"/>
    <property type="project" value="UniProtKB-KW"/>
</dbReference>
<dbReference type="AlphaFoldDB" id="A0A938B2Z3"/>
<evidence type="ECO:0000256" key="6">
    <source>
        <dbReference type="ARBA" id="ARBA00022840"/>
    </source>
</evidence>
<evidence type="ECO:0000259" key="7">
    <source>
        <dbReference type="PROSITE" id="PS50893"/>
    </source>
</evidence>
<dbReference type="PROSITE" id="PS50893">
    <property type="entry name" value="ABC_TRANSPORTER_2"/>
    <property type="match status" value="1"/>
</dbReference>
<dbReference type="EMBL" id="VGLS01000395">
    <property type="protein sequence ID" value="MBM3224746.1"/>
    <property type="molecule type" value="Genomic_DNA"/>
</dbReference>
<dbReference type="SUPFAM" id="SSF52540">
    <property type="entry name" value="P-loop containing nucleoside triphosphate hydrolases"/>
    <property type="match status" value="1"/>
</dbReference>
<evidence type="ECO:0000256" key="4">
    <source>
        <dbReference type="ARBA" id="ARBA00022741"/>
    </source>
</evidence>
<sequence>MAEGASGLQERTCIKRLGVESAIIIDMQEVTKHFGVRTALRDVTLQLQEGRCLSLFGPNGAGKTTLLKILATLMRPSAGTVHIAGYDAVKETAKIRPLLGVVSHRTFLYGHLTAYENLWFYARLFGIAKPVERIMDVLHEVDLSLQARQLVRTYSRGMQQRLAIARAILHAPRILLLDEPYTGLDKHAVARLQALIMRLRQASCSVLLSTHDALLGLEVCDEIAIQCRGRIVYSGVSSGMDIHDFERIYSTYVG</sequence>
<dbReference type="InterPro" id="IPR003439">
    <property type="entry name" value="ABC_transporter-like_ATP-bd"/>
</dbReference>
<dbReference type="GO" id="GO:0005524">
    <property type="term" value="F:ATP binding"/>
    <property type="evidence" value="ECO:0007669"/>
    <property type="project" value="UniProtKB-KW"/>
</dbReference>
<keyword evidence="6 8" id="KW-0067">ATP-binding</keyword>
<dbReference type="PANTHER" id="PTHR42711">
    <property type="entry name" value="ABC TRANSPORTER ATP-BINDING PROTEIN"/>
    <property type="match status" value="1"/>
</dbReference>
<organism evidence="8 9">
    <name type="scientific">Tectimicrobiota bacterium</name>
    <dbReference type="NCBI Taxonomy" id="2528274"/>
    <lineage>
        <taxon>Bacteria</taxon>
        <taxon>Pseudomonadati</taxon>
        <taxon>Nitrospinota/Tectimicrobiota group</taxon>
        <taxon>Candidatus Tectimicrobiota</taxon>
    </lineage>
</organism>
<dbReference type="SMART" id="SM00382">
    <property type="entry name" value="AAA"/>
    <property type="match status" value="1"/>
</dbReference>
<evidence type="ECO:0000256" key="5">
    <source>
        <dbReference type="ARBA" id="ARBA00022748"/>
    </source>
</evidence>
<dbReference type="InterPro" id="IPR027417">
    <property type="entry name" value="P-loop_NTPase"/>
</dbReference>
<name>A0A938B2Z3_UNCTE</name>
<dbReference type="GO" id="GO:0022857">
    <property type="term" value="F:transmembrane transporter activity"/>
    <property type="evidence" value="ECO:0007669"/>
    <property type="project" value="InterPro"/>
</dbReference>
<dbReference type="InterPro" id="IPR005895">
    <property type="entry name" value="ABC_transptr_haem_export_CcmA"/>
</dbReference>
<dbReference type="Pfam" id="PF00005">
    <property type="entry name" value="ABC_tran"/>
    <property type="match status" value="1"/>
</dbReference>
<feature type="domain" description="ABC transporter" evidence="7">
    <location>
        <begin position="25"/>
        <end position="253"/>
    </location>
</feature>
<keyword evidence="5" id="KW-0201">Cytochrome c-type biogenesis</keyword>
<comment type="caution">
    <text evidence="8">The sequence shown here is derived from an EMBL/GenBank/DDBJ whole genome shotgun (WGS) entry which is preliminary data.</text>
</comment>
<proteinExistence type="inferred from homology"/>
<dbReference type="Proteomes" id="UP000712673">
    <property type="component" value="Unassembled WGS sequence"/>
</dbReference>
<dbReference type="InterPro" id="IPR050763">
    <property type="entry name" value="ABC_transporter_ATP-binding"/>
</dbReference>
<evidence type="ECO:0000256" key="2">
    <source>
        <dbReference type="ARBA" id="ARBA00022448"/>
    </source>
</evidence>
<dbReference type="PANTHER" id="PTHR42711:SF5">
    <property type="entry name" value="ABC TRANSPORTER ATP-BINDING PROTEIN NATA"/>
    <property type="match status" value="1"/>
</dbReference>
<gene>
    <name evidence="8" type="primary">ccmA</name>
    <name evidence="8" type="ORF">FJZ47_13200</name>
</gene>
<keyword evidence="4" id="KW-0547">Nucleotide-binding</keyword>
<dbReference type="NCBIfam" id="TIGR01189">
    <property type="entry name" value="ccmA"/>
    <property type="match status" value="1"/>
</dbReference>